<gene>
    <name evidence="2" type="ORF">O3P69_011748</name>
</gene>
<dbReference type="EMBL" id="JARAKH010001436">
    <property type="protein sequence ID" value="KAK8372990.1"/>
    <property type="molecule type" value="Genomic_DNA"/>
</dbReference>
<comment type="caution">
    <text evidence="2">The sequence shown here is derived from an EMBL/GenBank/DDBJ whole genome shotgun (WGS) entry which is preliminary data.</text>
</comment>
<dbReference type="Proteomes" id="UP001487740">
    <property type="component" value="Unassembled WGS sequence"/>
</dbReference>
<protein>
    <submittedName>
        <fullName evidence="2">Uncharacterized protein</fullName>
    </submittedName>
</protein>
<sequence length="143" mass="15871">MRKYSPIRDPSRHPIFIQNVLYFICSNKDIVVYRVLLRVSEAVQRSLTGQCWCGSSGVRVRRCELCLAVTGPLQPGVARMGGRTVIASVLAAMLGVLMMGVLSPNKAPFRRIDFTPSAVHGTTSFSQITMDVYGRLHTYRPTP</sequence>
<name>A0AAW0SDV2_SCYPA</name>
<reference evidence="2 3" key="1">
    <citation type="submission" date="2023-03" db="EMBL/GenBank/DDBJ databases">
        <title>High-quality genome of Scylla paramamosain provides insights in environmental adaptation.</title>
        <authorList>
            <person name="Zhang L."/>
        </authorList>
    </citation>
    <scope>NUCLEOTIDE SEQUENCE [LARGE SCALE GENOMIC DNA]</scope>
    <source>
        <strain evidence="2">LZ_2023a</strain>
        <tissue evidence="2">Muscle</tissue>
    </source>
</reference>
<keyword evidence="1" id="KW-0812">Transmembrane</keyword>
<dbReference type="AlphaFoldDB" id="A0AAW0SDV2"/>
<evidence type="ECO:0000313" key="2">
    <source>
        <dbReference type="EMBL" id="KAK8372990.1"/>
    </source>
</evidence>
<keyword evidence="3" id="KW-1185">Reference proteome</keyword>
<evidence type="ECO:0000256" key="1">
    <source>
        <dbReference type="SAM" id="Phobius"/>
    </source>
</evidence>
<proteinExistence type="predicted"/>
<feature type="transmembrane region" description="Helical" evidence="1">
    <location>
        <begin position="85"/>
        <end position="102"/>
    </location>
</feature>
<keyword evidence="1" id="KW-1133">Transmembrane helix</keyword>
<organism evidence="2 3">
    <name type="scientific">Scylla paramamosain</name>
    <name type="common">Mud crab</name>
    <dbReference type="NCBI Taxonomy" id="85552"/>
    <lineage>
        <taxon>Eukaryota</taxon>
        <taxon>Metazoa</taxon>
        <taxon>Ecdysozoa</taxon>
        <taxon>Arthropoda</taxon>
        <taxon>Crustacea</taxon>
        <taxon>Multicrustacea</taxon>
        <taxon>Malacostraca</taxon>
        <taxon>Eumalacostraca</taxon>
        <taxon>Eucarida</taxon>
        <taxon>Decapoda</taxon>
        <taxon>Pleocyemata</taxon>
        <taxon>Brachyura</taxon>
        <taxon>Eubrachyura</taxon>
        <taxon>Portunoidea</taxon>
        <taxon>Portunidae</taxon>
        <taxon>Portuninae</taxon>
        <taxon>Scylla</taxon>
    </lineage>
</organism>
<accession>A0AAW0SDV2</accession>
<keyword evidence="1" id="KW-0472">Membrane</keyword>
<evidence type="ECO:0000313" key="3">
    <source>
        <dbReference type="Proteomes" id="UP001487740"/>
    </source>
</evidence>